<dbReference type="Pfam" id="PF04117">
    <property type="entry name" value="Mpv17_PMP22"/>
    <property type="match status" value="1"/>
</dbReference>
<dbReference type="EMBL" id="CACRXK020001187">
    <property type="protein sequence ID" value="CAB3987528.1"/>
    <property type="molecule type" value="Genomic_DNA"/>
</dbReference>
<dbReference type="OrthoDB" id="430207at2759"/>
<keyword evidence="9" id="KW-1185">Reference proteome</keyword>
<evidence type="ECO:0000256" key="1">
    <source>
        <dbReference type="ARBA" id="ARBA00004141"/>
    </source>
</evidence>
<feature type="transmembrane region" description="Helical" evidence="7">
    <location>
        <begin position="95"/>
        <end position="113"/>
    </location>
</feature>
<keyword evidence="5 7" id="KW-0472">Membrane</keyword>
<dbReference type="GO" id="GO:0016020">
    <property type="term" value="C:membrane"/>
    <property type="evidence" value="ECO:0007669"/>
    <property type="project" value="UniProtKB-SubCell"/>
</dbReference>
<dbReference type="PANTHER" id="PTHR11266:SF17">
    <property type="entry name" value="PROTEIN MPV17"/>
    <property type="match status" value="1"/>
</dbReference>
<evidence type="ECO:0000256" key="4">
    <source>
        <dbReference type="ARBA" id="ARBA00022989"/>
    </source>
</evidence>
<keyword evidence="4 7" id="KW-1133">Transmembrane helix</keyword>
<dbReference type="GO" id="GO:0015267">
    <property type="term" value="F:channel activity"/>
    <property type="evidence" value="ECO:0007669"/>
    <property type="project" value="TreeGrafter"/>
</dbReference>
<name>A0A6S7G6H4_PARCT</name>
<evidence type="ECO:0000256" key="7">
    <source>
        <dbReference type="RuleBase" id="RU363053"/>
    </source>
</evidence>
<feature type="transmembrane region" description="Helical" evidence="7">
    <location>
        <begin position="51"/>
        <end position="71"/>
    </location>
</feature>
<evidence type="ECO:0000256" key="5">
    <source>
        <dbReference type="ARBA" id="ARBA00023136"/>
    </source>
</evidence>
<dbReference type="GO" id="GO:1901858">
    <property type="term" value="P:regulation of mitochondrial DNA metabolic process"/>
    <property type="evidence" value="ECO:0007669"/>
    <property type="project" value="TreeGrafter"/>
</dbReference>
<reference evidence="8" key="1">
    <citation type="submission" date="2020-04" db="EMBL/GenBank/DDBJ databases">
        <authorList>
            <person name="Alioto T."/>
            <person name="Alioto T."/>
            <person name="Gomez Garrido J."/>
        </authorList>
    </citation>
    <scope>NUCLEOTIDE SEQUENCE</scope>
    <source>
        <strain evidence="8">A484AB</strain>
    </source>
</reference>
<evidence type="ECO:0000256" key="6">
    <source>
        <dbReference type="ARBA" id="ARBA00049743"/>
    </source>
</evidence>
<evidence type="ECO:0000313" key="9">
    <source>
        <dbReference type="Proteomes" id="UP001152795"/>
    </source>
</evidence>
<dbReference type="PANTHER" id="PTHR11266">
    <property type="entry name" value="PEROXISOMAL MEMBRANE PROTEIN 2, PXMP2 MPV17"/>
    <property type="match status" value="1"/>
</dbReference>
<dbReference type="InterPro" id="IPR007248">
    <property type="entry name" value="Mpv17_PMP22"/>
</dbReference>
<proteinExistence type="inferred from homology"/>
<gene>
    <name evidence="8" type="ORF">PACLA_8A079646</name>
</gene>
<evidence type="ECO:0000256" key="2">
    <source>
        <dbReference type="ARBA" id="ARBA00006824"/>
    </source>
</evidence>
<dbReference type="Proteomes" id="UP001152795">
    <property type="component" value="Unassembled WGS sequence"/>
</dbReference>
<comment type="caution">
    <text evidence="8">The sequence shown here is derived from an EMBL/GenBank/DDBJ whole genome shotgun (WGS) entry which is preliminary data.</text>
</comment>
<accession>A0A6S7G6H4</accession>
<organism evidence="8 9">
    <name type="scientific">Paramuricea clavata</name>
    <name type="common">Red gorgonian</name>
    <name type="synonym">Violescent sea-whip</name>
    <dbReference type="NCBI Taxonomy" id="317549"/>
    <lineage>
        <taxon>Eukaryota</taxon>
        <taxon>Metazoa</taxon>
        <taxon>Cnidaria</taxon>
        <taxon>Anthozoa</taxon>
        <taxon>Octocorallia</taxon>
        <taxon>Malacalcyonacea</taxon>
        <taxon>Plexauridae</taxon>
        <taxon>Paramuricea</taxon>
    </lineage>
</organism>
<keyword evidence="3 7" id="KW-0812">Transmembrane</keyword>
<sequence>MAALWRGYLRLLEIHPFKVQVASAGILIGIGDCCSQQVVERRGRKHDFRRTLGMASIGVFIVGPALRYWYIFLDSAIKGTRTIDALKKVAMDQTFFAPCIIATFFGTTGLLFGKTPEEIKSKFRNQYFKTLLTNYYIWPVIQTINFTFVPLQHRAFVVNFVAIFWNTYLSWAANKQEQDQEDTKK</sequence>
<protein>
    <recommendedName>
        <fullName evidence="6">Mitochondrial inner membrane protein Mpv17</fullName>
    </recommendedName>
</protein>
<dbReference type="AlphaFoldDB" id="A0A6S7G6H4"/>
<evidence type="ECO:0000313" key="8">
    <source>
        <dbReference type="EMBL" id="CAB3987528.1"/>
    </source>
</evidence>
<dbReference type="GO" id="GO:0005739">
    <property type="term" value="C:mitochondrion"/>
    <property type="evidence" value="ECO:0007669"/>
    <property type="project" value="TreeGrafter"/>
</dbReference>
<comment type="similarity">
    <text evidence="2 7">Belongs to the peroxisomal membrane protein PXMP2/4 family.</text>
</comment>
<comment type="subcellular location">
    <subcellularLocation>
        <location evidence="1">Membrane</location>
        <topology evidence="1">Multi-pass membrane protein</topology>
    </subcellularLocation>
</comment>
<evidence type="ECO:0000256" key="3">
    <source>
        <dbReference type="ARBA" id="ARBA00022692"/>
    </source>
</evidence>